<proteinExistence type="predicted"/>
<name>A0ABN1CDN9_9ACTN</name>
<keyword evidence="3" id="KW-1185">Reference proteome</keyword>
<feature type="compositionally biased region" description="Low complexity" evidence="1">
    <location>
        <begin position="51"/>
        <end position="68"/>
    </location>
</feature>
<accession>A0ABN1CDN9</accession>
<evidence type="ECO:0000313" key="3">
    <source>
        <dbReference type="Proteomes" id="UP001501576"/>
    </source>
</evidence>
<dbReference type="EMBL" id="BAAABZ010000013">
    <property type="protein sequence ID" value="GAA0517069.1"/>
    <property type="molecule type" value="Genomic_DNA"/>
</dbReference>
<reference evidence="2 3" key="1">
    <citation type="journal article" date="2019" name="Int. J. Syst. Evol. Microbiol.">
        <title>The Global Catalogue of Microorganisms (GCM) 10K type strain sequencing project: providing services to taxonomists for standard genome sequencing and annotation.</title>
        <authorList>
            <consortium name="The Broad Institute Genomics Platform"/>
            <consortium name="The Broad Institute Genome Sequencing Center for Infectious Disease"/>
            <person name="Wu L."/>
            <person name="Ma J."/>
        </authorList>
    </citation>
    <scope>NUCLEOTIDE SEQUENCE [LARGE SCALE GENOMIC DNA]</scope>
    <source>
        <strain evidence="2 3">JCM 5052</strain>
    </source>
</reference>
<evidence type="ECO:0000313" key="2">
    <source>
        <dbReference type="EMBL" id="GAA0517069.1"/>
    </source>
</evidence>
<dbReference type="Proteomes" id="UP001501576">
    <property type="component" value="Unassembled WGS sequence"/>
</dbReference>
<protein>
    <submittedName>
        <fullName evidence="2">Uncharacterized protein</fullName>
    </submittedName>
</protein>
<gene>
    <name evidence="2" type="ORF">GCM10010390_19140</name>
</gene>
<sequence length="78" mass="7885">MISSFHTPLPRVGASVKPRPPRRGQGVPSGGLGDGVLQLPSGAAPVAPPFTGGSTITRSSTGQRSGSGDPFWRSTVTT</sequence>
<organism evidence="2 3">
    <name type="scientific">Streptomyces mordarskii</name>
    <dbReference type="NCBI Taxonomy" id="1226758"/>
    <lineage>
        <taxon>Bacteria</taxon>
        <taxon>Bacillati</taxon>
        <taxon>Actinomycetota</taxon>
        <taxon>Actinomycetes</taxon>
        <taxon>Kitasatosporales</taxon>
        <taxon>Streptomycetaceae</taxon>
        <taxon>Streptomyces</taxon>
    </lineage>
</organism>
<evidence type="ECO:0000256" key="1">
    <source>
        <dbReference type="SAM" id="MobiDB-lite"/>
    </source>
</evidence>
<feature type="region of interest" description="Disordered" evidence="1">
    <location>
        <begin position="1"/>
        <end position="78"/>
    </location>
</feature>
<comment type="caution">
    <text evidence="2">The sequence shown here is derived from an EMBL/GenBank/DDBJ whole genome shotgun (WGS) entry which is preliminary data.</text>
</comment>